<dbReference type="Proteomes" id="UP000830768">
    <property type="component" value="Chromosome 13"/>
</dbReference>
<gene>
    <name evidence="1" type="ORF">LCI18_015069</name>
</gene>
<keyword evidence="2" id="KW-1185">Reference proteome</keyword>
<evidence type="ECO:0000313" key="2">
    <source>
        <dbReference type="Proteomes" id="UP000830768"/>
    </source>
</evidence>
<dbReference type="EMBL" id="CP090041">
    <property type="protein sequence ID" value="UPL04135.1"/>
    <property type="molecule type" value="Genomic_DNA"/>
</dbReference>
<organism evidence="1 2">
    <name type="scientific">Fusarium solani subsp. cucurbitae</name>
    <name type="common">Neocosmosporum cucurbitae</name>
    <dbReference type="NCBI Taxonomy" id="2747967"/>
    <lineage>
        <taxon>Eukaryota</taxon>
        <taxon>Fungi</taxon>
        <taxon>Dikarya</taxon>
        <taxon>Ascomycota</taxon>
        <taxon>Pezizomycotina</taxon>
        <taxon>Sordariomycetes</taxon>
        <taxon>Hypocreomycetidae</taxon>
        <taxon>Hypocreales</taxon>
        <taxon>Nectriaceae</taxon>
        <taxon>Fusarium</taxon>
        <taxon>Fusarium solani species complex</taxon>
    </lineage>
</organism>
<protein>
    <submittedName>
        <fullName evidence="1">Uncharacterized protein</fullName>
    </submittedName>
</protein>
<reference evidence="1" key="1">
    <citation type="submission" date="2021-11" db="EMBL/GenBank/DDBJ databases">
        <title>Fusarium solani-melongenae Genome sequencing and assembly.</title>
        <authorList>
            <person name="Xie S."/>
            <person name="Huang L."/>
            <person name="Zhang X."/>
        </authorList>
    </citation>
    <scope>NUCLEOTIDE SEQUENCE</scope>
    <source>
        <strain evidence="1">CRI 24-3</strain>
    </source>
</reference>
<evidence type="ECO:0000313" key="1">
    <source>
        <dbReference type="EMBL" id="UPL04135.1"/>
    </source>
</evidence>
<sequence length="646" mass="72298">MSVPDLRQDNLTMTPPKHLCSICSKATIPRSQEPWTLTMGTIKHAKKSSESGCYICSMLLFSLDSRPDDRKLPKRGTNPKRIKVAQDTSLGDLAITLVHGQGGLVCQAGSMISPKLDLNYSPLSYRRYEWDMQTFKDRLEDCAQNHTCGKMVSERLPTRLLDVGHSDGRIRLITSAKDQKIRDLTKSGGSVRYAALSYCWGTYPSFTTTPASSKDRCKGFSIEEMPPTLQDAAQVTRDLGCNYLWIDALCILQGDSEQAREDWERESATMNSVYGNAYFTIVAGSARDSGGGLFEARTRFHLPYVQEGNGQDQNKRSTAGVSMLMPDVEFKDLPINARGWSHQEWLLSSRLLTFGSNNPFFYCTSESESQHVGFRPSLGNPIGHKILKYRLPLEEESAQPAHWFTILMGYSCRNLTNPGDKLPAISGVARHWDVLTKGDGGEYLAGLWRNYLLPGLLWRREREFFLLVCPNADICSRPERAPSWSWASIDGNIMWAFTLEFHEESCRARIIDCTTKLATDDRFGMVSGGRLVISGPTTCAYLHKDDEDDLYDTCSSIDSSLPKQVATLWLDDKNTVTEESLKGDGLVHCLCLYESGRDAVGLVLTEDGNSQIFRRIGLFYGHDPKKDGTGGVVDFIQQPEREFVIV</sequence>
<name>A0ACD3ZS84_FUSSC</name>
<proteinExistence type="predicted"/>
<accession>A0ACD3ZS84</accession>